<dbReference type="AlphaFoldDB" id="A0A6B0QYU5"/>
<keyword evidence="4" id="KW-1185">Reference proteome</keyword>
<feature type="compositionally biased region" description="Pro residues" evidence="2">
    <location>
        <begin position="92"/>
        <end position="101"/>
    </location>
</feature>
<dbReference type="InterPro" id="IPR039887">
    <property type="entry name" value="IQCF"/>
</dbReference>
<sequence length="251" mass="29522">MSFSLSEWNAGIDHLKGLHHCTEPSILVSGIYFQSSMLDSEGSTYKRAVVVVNTQAQSIQKDGHVCQIVVEDVDETTLLREAKKKKKKKPETPLPQPPPQVKKPKPPKKVVISNELQAIKIQAWWRGTLVRRTLLHAALRAWIIQYWWKQKLVELLEKKRRAMLQYYAQKKWAVVRLQSWVRMWHVRVRYRRLLHAVRIIQVYWRWHNCHTRGIFRGSYELTASQLGLELEIFLGSHICRITDCIPFPIKN</sequence>
<dbReference type="Proteomes" id="UP000322234">
    <property type="component" value="Unassembled WGS sequence"/>
</dbReference>
<dbReference type="Gene3D" id="1.20.5.190">
    <property type="match status" value="1"/>
</dbReference>
<organism evidence="3 4">
    <name type="scientific">Bos mutus</name>
    <name type="common">wild yak</name>
    <dbReference type="NCBI Taxonomy" id="72004"/>
    <lineage>
        <taxon>Eukaryota</taxon>
        <taxon>Metazoa</taxon>
        <taxon>Chordata</taxon>
        <taxon>Craniata</taxon>
        <taxon>Vertebrata</taxon>
        <taxon>Euteleostomi</taxon>
        <taxon>Mammalia</taxon>
        <taxon>Eutheria</taxon>
        <taxon>Laurasiatheria</taxon>
        <taxon>Artiodactyla</taxon>
        <taxon>Ruminantia</taxon>
        <taxon>Pecora</taxon>
        <taxon>Bovidae</taxon>
        <taxon>Bovinae</taxon>
        <taxon>Bos</taxon>
    </lineage>
</organism>
<dbReference type="PANTHER" id="PTHR21633">
    <property type="entry name" value="IQ MOTIF CONTAINING F"/>
    <property type="match status" value="1"/>
</dbReference>
<dbReference type="FunFam" id="1.20.5.190:FF:000015">
    <property type="entry name" value="IQ motif containing F5"/>
    <property type="match status" value="1"/>
</dbReference>
<evidence type="ECO:0000313" key="4">
    <source>
        <dbReference type="Proteomes" id="UP000322234"/>
    </source>
</evidence>
<evidence type="ECO:0000256" key="2">
    <source>
        <dbReference type="SAM" id="MobiDB-lite"/>
    </source>
</evidence>
<reference evidence="3" key="1">
    <citation type="submission" date="2019-10" db="EMBL/GenBank/DDBJ databases">
        <title>The sequence and de novo assembly of the wild yak genome.</title>
        <authorList>
            <person name="Liu Y."/>
        </authorList>
    </citation>
    <scope>NUCLEOTIDE SEQUENCE [LARGE SCALE GENOMIC DNA]</scope>
    <source>
        <strain evidence="3">WY2019</strain>
    </source>
</reference>
<evidence type="ECO:0008006" key="5">
    <source>
        <dbReference type="Google" id="ProtNLM"/>
    </source>
</evidence>
<dbReference type="PANTHER" id="PTHR21633:SF10">
    <property type="entry name" value="IQ MOTIF CONTAINING F4"/>
    <property type="match status" value="1"/>
</dbReference>
<dbReference type="EMBL" id="VBQZ03000015">
    <property type="protein sequence ID" value="MXQ83059.1"/>
    <property type="molecule type" value="Genomic_DNA"/>
</dbReference>
<dbReference type="PROSITE" id="PS50096">
    <property type="entry name" value="IQ"/>
    <property type="match status" value="2"/>
</dbReference>
<accession>A0A6B0QYU5</accession>
<protein>
    <recommendedName>
        <fullName evidence="5">IQ domain-containing protein F5</fullName>
    </recommendedName>
</protein>
<dbReference type="InterPro" id="IPR000048">
    <property type="entry name" value="IQ_motif_EF-hand-BS"/>
</dbReference>
<proteinExistence type="predicted"/>
<gene>
    <name evidence="3" type="ORF">E5288_WYG018687</name>
</gene>
<name>A0A6B0QYU5_9CETA</name>
<keyword evidence="1" id="KW-0677">Repeat</keyword>
<dbReference type="FunFam" id="1.20.5.190:FF:000014">
    <property type="entry name" value="IQ motif containing F5"/>
    <property type="match status" value="1"/>
</dbReference>
<feature type="region of interest" description="Disordered" evidence="2">
    <location>
        <begin position="81"/>
        <end position="107"/>
    </location>
</feature>
<dbReference type="SMART" id="SM00015">
    <property type="entry name" value="IQ"/>
    <property type="match status" value="2"/>
</dbReference>
<dbReference type="Pfam" id="PF00612">
    <property type="entry name" value="IQ"/>
    <property type="match status" value="2"/>
</dbReference>
<dbReference type="GO" id="GO:0005516">
    <property type="term" value="F:calmodulin binding"/>
    <property type="evidence" value="ECO:0007669"/>
    <property type="project" value="TreeGrafter"/>
</dbReference>
<evidence type="ECO:0000256" key="1">
    <source>
        <dbReference type="ARBA" id="ARBA00022737"/>
    </source>
</evidence>
<comment type="caution">
    <text evidence="3">The sequence shown here is derived from an EMBL/GenBank/DDBJ whole genome shotgun (WGS) entry which is preliminary data.</text>
</comment>
<evidence type="ECO:0000313" key="3">
    <source>
        <dbReference type="EMBL" id="MXQ83059.1"/>
    </source>
</evidence>